<dbReference type="AlphaFoldDB" id="A0A445CJ45"/>
<comment type="caution">
    <text evidence="1">The sequence shown here is derived from an EMBL/GenBank/DDBJ whole genome shotgun (WGS) entry which is preliminary data.</text>
</comment>
<dbReference type="Gene3D" id="3.90.226.10">
    <property type="entry name" value="2-enoyl-CoA Hydratase, Chain A, domain 1"/>
    <property type="match status" value="1"/>
</dbReference>
<dbReference type="PANTHER" id="PTHR42995">
    <property type="entry name" value="ACETYL-COENZYME A CARBOXYLASE CARBOXYL TRANSFERASE SUBUNIT BETA, CHLOROPLASTIC"/>
    <property type="match status" value="1"/>
</dbReference>
<accession>A0A445CJ45</accession>
<evidence type="ECO:0000313" key="1">
    <source>
        <dbReference type="EMBL" id="RYR50927.1"/>
    </source>
</evidence>
<evidence type="ECO:0000313" key="2">
    <source>
        <dbReference type="Proteomes" id="UP000289738"/>
    </source>
</evidence>
<reference evidence="1 2" key="1">
    <citation type="submission" date="2019-01" db="EMBL/GenBank/DDBJ databases">
        <title>Sequencing of cultivated peanut Arachis hypogaea provides insights into genome evolution and oil improvement.</title>
        <authorList>
            <person name="Chen X."/>
        </authorList>
    </citation>
    <scope>NUCLEOTIDE SEQUENCE [LARGE SCALE GENOMIC DNA]</scope>
    <source>
        <strain evidence="2">cv. Fuhuasheng</strain>
        <tissue evidence="1">Leaves</tissue>
    </source>
</reference>
<dbReference type="GO" id="GO:0006633">
    <property type="term" value="P:fatty acid biosynthetic process"/>
    <property type="evidence" value="ECO:0007669"/>
    <property type="project" value="TreeGrafter"/>
</dbReference>
<keyword evidence="2" id="KW-1185">Reference proteome</keyword>
<dbReference type="GO" id="GO:2001295">
    <property type="term" value="P:malonyl-CoA biosynthetic process"/>
    <property type="evidence" value="ECO:0007669"/>
    <property type="project" value="TreeGrafter"/>
</dbReference>
<name>A0A445CJ45_ARAHY</name>
<proteinExistence type="predicted"/>
<dbReference type="STRING" id="3818.A0A445CJ45"/>
<sequence length="156" mass="18350">MVTQHFLWCEHCEYHLKKISSNRIKTSVDPGTWNPMEEDMVSADPIEFHSEEQFYKKMYGLLLKRIGLTEFMEDSMGSVLVCASERAHMQEGSLSITLFYVSILISLTTGRVTTSFTMLGKRVINKYRIRQYPKIHKQLNIYSKRTFLIQFYHVIL</sequence>
<dbReference type="PANTHER" id="PTHR42995:SF5">
    <property type="entry name" value="ACETYL-COENZYME A CARBOXYLASE CARBOXYL TRANSFERASE SUBUNIT BETA, CHLOROPLASTIC"/>
    <property type="match status" value="1"/>
</dbReference>
<dbReference type="GO" id="GO:0003989">
    <property type="term" value="F:acetyl-CoA carboxylase activity"/>
    <property type="evidence" value="ECO:0007669"/>
    <property type="project" value="TreeGrafter"/>
</dbReference>
<protein>
    <submittedName>
        <fullName evidence="1">Uncharacterized protein</fullName>
    </submittedName>
</protein>
<dbReference type="EMBL" id="SDMP01000006">
    <property type="protein sequence ID" value="RYR50927.1"/>
    <property type="molecule type" value="Genomic_DNA"/>
</dbReference>
<gene>
    <name evidence="1" type="ORF">Ahy_A06g025962</name>
</gene>
<dbReference type="Proteomes" id="UP000289738">
    <property type="component" value="Chromosome A06"/>
</dbReference>
<organism evidence="1 2">
    <name type="scientific">Arachis hypogaea</name>
    <name type="common">Peanut</name>
    <dbReference type="NCBI Taxonomy" id="3818"/>
    <lineage>
        <taxon>Eukaryota</taxon>
        <taxon>Viridiplantae</taxon>
        <taxon>Streptophyta</taxon>
        <taxon>Embryophyta</taxon>
        <taxon>Tracheophyta</taxon>
        <taxon>Spermatophyta</taxon>
        <taxon>Magnoliopsida</taxon>
        <taxon>eudicotyledons</taxon>
        <taxon>Gunneridae</taxon>
        <taxon>Pentapetalae</taxon>
        <taxon>rosids</taxon>
        <taxon>fabids</taxon>
        <taxon>Fabales</taxon>
        <taxon>Fabaceae</taxon>
        <taxon>Papilionoideae</taxon>
        <taxon>50 kb inversion clade</taxon>
        <taxon>dalbergioids sensu lato</taxon>
        <taxon>Dalbergieae</taxon>
        <taxon>Pterocarpus clade</taxon>
        <taxon>Arachis</taxon>
    </lineage>
</organism>